<dbReference type="RefSeq" id="WP_124743936.1">
    <property type="nucleotide sequence ID" value="NZ_CP034091.1"/>
</dbReference>
<dbReference type="Pfam" id="PF04575">
    <property type="entry name" value="SlipAM"/>
    <property type="match status" value="1"/>
</dbReference>
<evidence type="ECO:0000313" key="10">
    <source>
        <dbReference type="EMBL" id="QCC70324.1"/>
    </source>
</evidence>
<proteinExistence type="inferred from homology"/>
<evidence type="ECO:0000259" key="9">
    <source>
        <dbReference type="Pfam" id="PF24575"/>
    </source>
</evidence>
<evidence type="ECO:0000256" key="1">
    <source>
        <dbReference type="ARBA" id="ARBA00004571"/>
    </source>
</evidence>
<dbReference type="InterPro" id="IPR007655">
    <property type="entry name" value="Slam_C"/>
</dbReference>
<dbReference type="Gene3D" id="1.25.40.10">
    <property type="entry name" value="Tetratricopeptide repeat domain"/>
    <property type="match status" value="1"/>
</dbReference>
<keyword evidence="3" id="KW-0812">Transmembrane</keyword>
<feature type="domain" description="Surface lipoprotein assembly modifier C-terminal" evidence="8">
    <location>
        <begin position="165"/>
        <end position="450"/>
    </location>
</feature>
<keyword evidence="6" id="KW-0998">Cell outer membrane</keyword>
<evidence type="ECO:0000259" key="8">
    <source>
        <dbReference type="Pfam" id="PF04575"/>
    </source>
</evidence>
<evidence type="ECO:0000256" key="4">
    <source>
        <dbReference type="ARBA" id="ARBA00022729"/>
    </source>
</evidence>
<evidence type="ECO:0000256" key="3">
    <source>
        <dbReference type="ARBA" id="ARBA00022692"/>
    </source>
</evidence>
<protein>
    <submittedName>
        <fullName evidence="10">Outer membrane protein</fullName>
    </submittedName>
</protein>
<sequence length="450" mass="54363">MRYYQRLIKSLFIINILFNSSEGVATQYHQEQFNKEKVAQLGQQLYHYLQQQQWYQAERLLADYQQLPLHETLLVYYAQALLAQKKGNLLQAEFYYQQQLKQQADFIPAQTGLVQLYFSQGEYKKAQYQLNQLSRLSGLSPAINQAIIYYQKQLSDYFKARRFYQISFFYDDNINHAPYLDEQIVTQSSQVLMTRKGAKPITSMGISHLFSLYQPAFINANNSFSGYFSARYSDYFAYKKANFIHLYTQLNYQYQKSYYRWTLSPYYEIKSPKKSFEYQSVGLYTGLFFYINKSHTINFTINYYVKKYNKELINLNNHKQIYAISYYYKLADNIQLVNQLNYYITRKKNTLLNYQQYDIKTGVYYSLPKNWHISLFLQYQFKCFNNYNPLLNKKREDNNFIFTTSIKNKTPIIWGVYPEIELRYTRRLSNVDWLYQYQQHEVLFKLEKQF</sequence>
<dbReference type="EMBL" id="MH998664">
    <property type="protein sequence ID" value="QCC70324.1"/>
    <property type="molecule type" value="Genomic_DNA"/>
</dbReference>
<dbReference type="InterPro" id="IPR011990">
    <property type="entry name" value="TPR-like_helical_dom_sf"/>
</dbReference>
<keyword evidence="2" id="KW-1134">Transmembrane beta strand</keyword>
<dbReference type="Pfam" id="PF24575">
    <property type="entry name" value="TPR_Slam"/>
    <property type="match status" value="1"/>
</dbReference>
<reference evidence="10" key="1">
    <citation type="submission" date="2018-09" db="EMBL/GenBank/DDBJ databases">
        <title>Characterization of multidrug-resistant Salmonella genomic island 1 in Salmonella enterica and Proteus mirabilis.</title>
        <authorList>
            <person name="Lei C.W."/>
            <person name="Chen Y.P."/>
            <person name="Wang H.N."/>
        </authorList>
    </citation>
    <scope>NUCLEOTIDE SEQUENCE</scope>
</reference>
<accession>A0A5P1J1X8</accession>
<organism evidence="10">
    <name type="scientific">Proteus mirabilis</name>
    <dbReference type="NCBI Taxonomy" id="584"/>
    <lineage>
        <taxon>Bacteria</taxon>
        <taxon>Pseudomonadati</taxon>
        <taxon>Pseudomonadota</taxon>
        <taxon>Gammaproteobacteria</taxon>
        <taxon>Enterobacterales</taxon>
        <taxon>Morganellaceae</taxon>
        <taxon>Proteus</taxon>
    </lineage>
</organism>
<dbReference type="GO" id="GO:0009279">
    <property type="term" value="C:cell outer membrane"/>
    <property type="evidence" value="ECO:0007669"/>
    <property type="project" value="UniProtKB-SubCell"/>
</dbReference>
<evidence type="ECO:0000256" key="2">
    <source>
        <dbReference type="ARBA" id="ARBA00022452"/>
    </source>
</evidence>
<dbReference type="SUPFAM" id="SSF48452">
    <property type="entry name" value="TPR-like"/>
    <property type="match status" value="1"/>
</dbReference>
<dbReference type="AlphaFoldDB" id="A0A5P1J1X8"/>
<comment type="similarity">
    <text evidence="7">Belongs to the Slam family.</text>
</comment>
<comment type="subcellular location">
    <subcellularLocation>
        <location evidence="1">Cell outer membrane</location>
        <topology evidence="1">Multi-pass membrane protein</topology>
    </subcellularLocation>
</comment>
<evidence type="ECO:0000256" key="7">
    <source>
        <dbReference type="ARBA" id="ARBA00023609"/>
    </source>
</evidence>
<dbReference type="InterPro" id="IPR057556">
    <property type="entry name" value="TPR_Slam"/>
</dbReference>
<keyword evidence="4" id="KW-0732">Signal</keyword>
<evidence type="ECO:0000256" key="5">
    <source>
        <dbReference type="ARBA" id="ARBA00023136"/>
    </source>
</evidence>
<evidence type="ECO:0000256" key="6">
    <source>
        <dbReference type="ARBA" id="ARBA00023237"/>
    </source>
</evidence>
<name>A0A5P1J1X8_PROMI</name>
<keyword evidence="5" id="KW-0472">Membrane</keyword>
<feature type="domain" description="Surface lipoprotein assembly modifier N-terminal TPR repeats region" evidence="9">
    <location>
        <begin position="37"/>
        <end position="129"/>
    </location>
</feature>